<protein>
    <submittedName>
        <fullName evidence="2">Uncharacterized protein</fullName>
    </submittedName>
</protein>
<evidence type="ECO:0000256" key="1">
    <source>
        <dbReference type="SAM" id="MobiDB-lite"/>
    </source>
</evidence>
<name>A0A3S5CV92_9PLAT</name>
<feature type="region of interest" description="Disordered" evidence="1">
    <location>
        <begin position="53"/>
        <end position="79"/>
    </location>
</feature>
<feature type="region of interest" description="Disordered" evidence="1">
    <location>
        <begin position="1"/>
        <end position="29"/>
    </location>
</feature>
<comment type="caution">
    <text evidence="2">The sequence shown here is derived from an EMBL/GenBank/DDBJ whole genome shotgun (WGS) entry which is preliminary data.</text>
</comment>
<keyword evidence="3" id="KW-1185">Reference proteome</keyword>
<feature type="region of interest" description="Disordered" evidence="1">
    <location>
        <begin position="91"/>
        <end position="122"/>
    </location>
</feature>
<sequence length="190" mass="21161">MDEPANQIEATTIFRGSPERRGGQFGNHCPTRPSEELILICWIVRSTEYQTGGPFGEFRSPESTAASSDATSRGLSQRRLHLARPVRSWRCSASGRLGPDGRQSALEHRQPEPAHPDPTWPPLVPETNRWLRRQIGQSCSDEHRQAFACLCTFVCGAVSTRARAVIGQLALIDLALFETGLDQHRLCWIS</sequence>
<evidence type="ECO:0000313" key="2">
    <source>
        <dbReference type="EMBL" id="VEL41612.1"/>
    </source>
</evidence>
<feature type="compositionally biased region" description="Basic and acidic residues" evidence="1">
    <location>
        <begin position="105"/>
        <end position="115"/>
    </location>
</feature>
<feature type="compositionally biased region" description="Polar residues" evidence="1">
    <location>
        <begin position="61"/>
        <end position="75"/>
    </location>
</feature>
<organism evidence="2 3">
    <name type="scientific">Protopolystoma xenopodis</name>
    <dbReference type="NCBI Taxonomy" id="117903"/>
    <lineage>
        <taxon>Eukaryota</taxon>
        <taxon>Metazoa</taxon>
        <taxon>Spiralia</taxon>
        <taxon>Lophotrochozoa</taxon>
        <taxon>Platyhelminthes</taxon>
        <taxon>Monogenea</taxon>
        <taxon>Polyopisthocotylea</taxon>
        <taxon>Polystomatidea</taxon>
        <taxon>Polystomatidae</taxon>
        <taxon>Protopolystoma</taxon>
    </lineage>
</organism>
<proteinExistence type="predicted"/>
<dbReference type="Proteomes" id="UP000784294">
    <property type="component" value="Unassembled WGS sequence"/>
</dbReference>
<evidence type="ECO:0000313" key="3">
    <source>
        <dbReference type="Proteomes" id="UP000784294"/>
    </source>
</evidence>
<dbReference type="AlphaFoldDB" id="A0A3S5CV92"/>
<dbReference type="EMBL" id="CAAALY010270134">
    <property type="protein sequence ID" value="VEL41612.1"/>
    <property type="molecule type" value="Genomic_DNA"/>
</dbReference>
<accession>A0A3S5CV92</accession>
<reference evidence="2" key="1">
    <citation type="submission" date="2018-11" db="EMBL/GenBank/DDBJ databases">
        <authorList>
            <consortium name="Pathogen Informatics"/>
        </authorList>
    </citation>
    <scope>NUCLEOTIDE SEQUENCE</scope>
</reference>
<gene>
    <name evidence="2" type="ORF">PXEA_LOCUS35052</name>
</gene>